<reference evidence="2" key="1">
    <citation type="submission" date="2020-06" db="EMBL/GenBank/DDBJ databases">
        <authorList>
            <person name="Li T."/>
            <person name="Hu X."/>
            <person name="Zhang T."/>
            <person name="Song X."/>
            <person name="Zhang H."/>
            <person name="Dai N."/>
            <person name="Sheng W."/>
            <person name="Hou X."/>
            <person name="Wei L."/>
        </authorList>
    </citation>
    <scope>NUCLEOTIDE SEQUENCE</scope>
    <source>
        <strain evidence="2">3651</strain>
        <tissue evidence="2">Leaf</tissue>
    </source>
</reference>
<protein>
    <submittedName>
        <fullName evidence="2">Uncharacterized protein</fullName>
    </submittedName>
</protein>
<organism evidence="2 3">
    <name type="scientific">Sesamum alatum</name>
    <dbReference type="NCBI Taxonomy" id="300844"/>
    <lineage>
        <taxon>Eukaryota</taxon>
        <taxon>Viridiplantae</taxon>
        <taxon>Streptophyta</taxon>
        <taxon>Embryophyta</taxon>
        <taxon>Tracheophyta</taxon>
        <taxon>Spermatophyta</taxon>
        <taxon>Magnoliopsida</taxon>
        <taxon>eudicotyledons</taxon>
        <taxon>Gunneridae</taxon>
        <taxon>Pentapetalae</taxon>
        <taxon>asterids</taxon>
        <taxon>lamiids</taxon>
        <taxon>Lamiales</taxon>
        <taxon>Pedaliaceae</taxon>
        <taxon>Sesamum</taxon>
    </lineage>
</organism>
<evidence type="ECO:0000313" key="2">
    <source>
        <dbReference type="EMBL" id="KAK4439188.1"/>
    </source>
</evidence>
<feature type="region of interest" description="Disordered" evidence="1">
    <location>
        <begin position="60"/>
        <end position="81"/>
    </location>
</feature>
<sequence>MATSSASMAASKLLNLRTAALQNLVRGQLLRSSAASAHLLQSTARSPSLPDAQLFNLFHPESRSSDSINQSPKPRNLNLRSSNLPLDLQWPFGHSVMPIEAARTYVPSDAKDDNYSGSDYDDDDAGDDGEYDDVDEDTEARPRGRKSKN</sequence>
<evidence type="ECO:0000313" key="3">
    <source>
        <dbReference type="Proteomes" id="UP001293254"/>
    </source>
</evidence>
<proteinExistence type="predicted"/>
<dbReference type="Proteomes" id="UP001293254">
    <property type="component" value="Unassembled WGS sequence"/>
</dbReference>
<keyword evidence="3" id="KW-1185">Reference proteome</keyword>
<feature type="region of interest" description="Disordered" evidence="1">
    <location>
        <begin position="107"/>
        <end position="149"/>
    </location>
</feature>
<name>A0AAE2CYI5_9LAMI</name>
<reference evidence="2" key="2">
    <citation type="journal article" date="2024" name="Plant">
        <title>Genomic evolution and insights into agronomic trait innovations of Sesamum species.</title>
        <authorList>
            <person name="Miao H."/>
            <person name="Wang L."/>
            <person name="Qu L."/>
            <person name="Liu H."/>
            <person name="Sun Y."/>
            <person name="Le M."/>
            <person name="Wang Q."/>
            <person name="Wei S."/>
            <person name="Zheng Y."/>
            <person name="Lin W."/>
            <person name="Duan Y."/>
            <person name="Cao H."/>
            <person name="Xiong S."/>
            <person name="Wang X."/>
            <person name="Wei L."/>
            <person name="Li C."/>
            <person name="Ma Q."/>
            <person name="Ju M."/>
            <person name="Zhao R."/>
            <person name="Li G."/>
            <person name="Mu C."/>
            <person name="Tian Q."/>
            <person name="Mei H."/>
            <person name="Zhang T."/>
            <person name="Gao T."/>
            <person name="Zhang H."/>
        </authorList>
    </citation>
    <scope>NUCLEOTIDE SEQUENCE</scope>
    <source>
        <strain evidence="2">3651</strain>
    </source>
</reference>
<accession>A0AAE2CYI5</accession>
<dbReference type="AlphaFoldDB" id="A0AAE2CYI5"/>
<comment type="caution">
    <text evidence="2">The sequence shown here is derived from an EMBL/GenBank/DDBJ whole genome shotgun (WGS) entry which is preliminary data.</text>
</comment>
<evidence type="ECO:0000256" key="1">
    <source>
        <dbReference type="SAM" id="MobiDB-lite"/>
    </source>
</evidence>
<gene>
    <name evidence="2" type="ORF">Salat_0253700</name>
</gene>
<feature type="compositionally biased region" description="Acidic residues" evidence="1">
    <location>
        <begin position="119"/>
        <end position="138"/>
    </location>
</feature>
<dbReference type="EMBL" id="JACGWO010000001">
    <property type="protein sequence ID" value="KAK4439188.1"/>
    <property type="molecule type" value="Genomic_DNA"/>
</dbReference>